<evidence type="ECO:0000256" key="2">
    <source>
        <dbReference type="PROSITE-ProRule" id="PRU00335"/>
    </source>
</evidence>
<name>A0ABX8RS12_NOCIO</name>
<protein>
    <submittedName>
        <fullName evidence="5">TetR/AcrR family transcriptional regulator</fullName>
    </submittedName>
</protein>
<dbReference type="PANTHER" id="PTHR30055:SF226">
    <property type="entry name" value="HTH-TYPE TRANSCRIPTIONAL REGULATOR PKSA"/>
    <property type="match status" value="1"/>
</dbReference>
<accession>A0ABX8RS12</accession>
<keyword evidence="6" id="KW-1185">Reference proteome</keyword>
<dbReference type="PROSITE" id="PS50977">
    <property type="entry name" value="HTH_TETR_2"/>
    <property type="match status" value="1"/>
</dbReference>
<evidence type="ECO:0000259" key="4">
    <source>
        <dbReference type="PROSITE" id="PS50977"/>
    </source>
</evidence>
<dbReference type="EMBL" id="CP078145">
    <property type="protein sequence ID" value="QXN91230.1"/>
    <property type="molecule type" value="Genomic_DNA"/>
</dbReference>
<evidence type="ECO:0000313" key="6">
    <source>
        <dbReference type="Proteomes" id="UP000694257"/>
    </source>
</evidence>
<feature type="domain" description="HTH tetR-type" evidence="4">
    <location>
        <begin position="37"/>
        <end position="97"/>
    </location>
</feature>
<sequence>MPSGYGRRMTRSKSAARPAEGPARRRIRGLDAEQRSAQRRNQLLDAATELFAEHSYSATSIEQICQRAYVGTKGFYDHFDSKEACYLALLEQLTAQIQQRVIAGAVAVAELDWPERAAAVVEAFVHAIADDPRLAKVTFGEAGGISPTVERMRRSNRRWAAAFLDRQWAGEPDSDAGVQRGRLALALAAIGGMFELVADWLHHHDDGGAPDAVDTLIGDLNRFLSVVHAGRKVVAGQ</sequence>
<evidence type="ECO:0000313" key="5">
    <source>
        <dbReference type="EMBL" id="QXN91230.1"/>
    </source>
</evidence>
<organism evidence="5 6">
    <name type="scientific">Nocardia iowensis</name>
    <dbReference type="NCBI Taxonomy" id="204891"/>
    <lineage>
        <taxon>Bacteria</taxon>
        <taxon>Bacillati</taxon>
        <taxon>Actinomycetota</taxon>
        <taxon>Actinomycetes</taxon>
        <taxon>Mycobacteriales</taxon>
        <taxon>Nocardiaceae</taxon>
        <taxon>Nocardia</taxon>
    </lineage>
</organism>
<dbReference type="InterPro" id="IPR050109">
    <property type="entry name" value="HTH-type_TetR-like_transc_reg"/>
</dbReference>
<dbReference type="InterPro" id="IPR001647">
    <property type="entry name" value="HTH_TetR"/>
</dbReference>
<dbReference type="Pfam" id="PF00440">
    <property type="entry name" value="TetR_N"/>
    <property type="match status" value="1"/>
</dbReference>
<proteinExistence type="predicted"/>
<dbReference type="Proteomes" id="UP000694257">
    <property type="component" value="Chromosome"/>
</dbReference>
<keyword evidence="1 2" id="KW-0238">DNA-binding</keyword>
<evidence type="ECO:0000256" key="1">
    <source>
        <dbReference type="ARBA" id="ARBA00023125"/>
    </source>
</evidence>
<evidence type="ECO:0000256" key="3">
    <source>
        <dbReference type="SAM" id="MobiDB-lite"/>
    </source>
</evidence>
<dbReference type="PANTHER" id="PTHR30055">
    <property type="entry name" value="HTH-TYPE TRANSCRIPTIONAL REGULATOR RUTR"/>
    <property type="match status" value="1"/>
</dbReference>
<gene>
    <name evidence="5" type="ORF">KV110_38905</name>
</gene>
<feature type="DNA-binding region" description="H-T-H motif" evidence="2">
    <location>
        <begin position="60"/>
        <end position="79"/>
    </location>
</feature>
<reference evidence="5 6" key="1">
    <citation type="submission" date="2021-07" db="EMBL/GenBank/DDBJ databases">
        <title>Whole Genome Sequence of Nocardia Iowensis.</title>
        <authorList>
            <person name="Lamm A."/>
            <person name="Collins-Fairclough A.M."/>
            <person name="Bunk B."/>
            <person name="Sproer C."/>
        </authorList>
    </citation>
    <scope>NUCLEOTIDE SEQUENCE [LARGE SCALE GENOMIC DNA]</scope>
    <source>
        <strain evidence="5 6">NRRL 5646</strain>
    </source>
</reference>
<feature type="region of interest" description="Disordered" evidence="3">
    <location>
        <begin position="1"/>
        <end position="35"/>
    </location>
</feature>